<dbReference type="InterPro" id="IPR001330">
    <property type="entry name" value="Prenyltrans"/>
</dbReference>
<evidence type="ECO:0000256" key="2">
    <source>
        <dbReference type="ARBA" id="ARBA00010497"/>
    </source>
</evidence>
<comment type="similarity">
    <text evidence="2">Belongs to the protein prenyltransferase subunit beta family.</text>
</comment>
<dbReference type="GO" id="GO:0046872">
    <property type="term" value="F:metal ion binding"/>
    <property type="evidence" value="ECO:0007669"/>
    <property type="project" value="UniProtKB-KW"/>
</dbReference>
<proteinExistence type="inferred from homology"/>
<evidence type="ECO:0000256" key="4">
    <source>
        <dbReference type="ARBA" id="ARBA00022679"/>
    </source>
</evidence>
<dbReference type="Pfam" id="PF00432">
    <property type="entry name" value="Prenyltrans"/>
    <property type="match status" value="1"/>
</dbReference>
<dbReference type="PANTHER" id="PTHR11774:SF4">
    <property type="entry name" value="GERANYLGERANYL TRANSFERASE TYPE-1 SUBUNIT BETA"/>
    <property type="match status" value="1"/>
</dbReference>
<reference evidence="9" key="1">
    <citation type="submission" date="2021-01" db="EMBL/GenBank/DDBJ databases">
        <authorList>
            <person name="Corre E."/>
            <person name="Pelletier E."/>
            <person name="Niang G."/>
            <person name="Scheremetjew M."/>
            <person name="Finn R."/>
            <person name="Kale V."/>
            <person name="Holt S."/>
            <person name="Cochrane G."/>
            <person name="Meng A."/>
            <person name="Brown T."/>
            <person name="Cohen L."/>
        </authorList>
    </citation>
    <scope>NUCLEOTIDE SEQUENCE</scope>
    <source>
        <strain evidence="9">CCMP 2712</strain>
    </source>
</reference>
<accession>A0A7S4P1D8</accession>
<dbReference type="EMBL" id="HBKN01034377">
    <property type="protein sequence ID" value="CAE2320243.1"/>
    <property type="molecule type" value="Transcribed_RNA"/>
</dbReference>
<organism evidence="9">
    <name type="scientific">Guillardia theta</name>
    <name type="common">Cryptophyte</name>
    <name type="synonym">Cryptomonas phi</name>
    <dbReference type="NCBI Taxonomy" id="55529"/>
    <lineage>
        <taxon>Eukaryota</taxon>
        <taxon>Cryptophyceae</taxon>
        <taxon>Pyrenomonadales</taxon>
        <taxon>Geminigeraceae</taxon>
        <taxon>Guillardia</taxon>
    </lineage>
</organism>
<evidence type="ECO:0000256" key="7">
    <source>
        <dbReference type="ARBA" id="ARBA00022833"/>
    </source>
</evidence>
<dbReference type="GO" id="GO:0005953">
    <property type="term" value="C:CAAX-protein geranylgeranyltransferase complex"/>
    <property type="evidence" value="ECO:0007669"/>
    <property type="project" value="TreeGrafter"/>
</dbReference>
<evidence type="ECO:0000256" key="5">
    <source>
        <dbReference type="ARBA" id="ARBA00022723"/>
    </source>
</evidence>
<keyword evidence="4" id="KW-0808">Transferase</keyword>
<protein>
    <recommendedName>
        <fullName evidence="8">Prenyltransferase alpha-alpha toroid domain-containing protein</fullName>
    </recommendedName>
</protein>
<dbReference type="Gene3D" id="1.50.10.20">
    <property type="match status" value="1"/>
</dbReference>
<keyword evidence="3" id="KW-0637">Prenyltransferase</keyword>
<keyword evidence="7" id="KW-0862">Zinc</keyword>
<dbReference type="SUPFAM" id="SSF48239">
    <property type="entry name" value="Terpenoid cyclases/Protein prenyltransferases"/>
    <property type="match status" value="1"/>
</dbReference>
<keyword evidence="5" id="KW-0479">Metal-binding</keyword>
<name>A0A7S4P1D8_GUITH</name>
<evidence type="ECO:0000256" key="1">
    <source>
        <dbReference type="ARBA" id="ARBA00001947"/>
    </source>
</evidence>
<evidence type="ECO:0000313" key="9">
    <source>
        <dbReference type="EMBL" id="CAE2320243.1"/>
    </source>
</evidence>
<evidence type="ECO:0000256" key="6">
    <source>
        <dbReference type="ARBA" id="ARBA00022737"/>
    </source>
</evidence>
<dbReference type="InterPro" id="IPR008930">
    <property type="entry name" value="Terpenoid_cyclase/PrenylTrfase"/>
</dbReference>
<evidence type="ECO:0000256" key="3">
    <source>
        <dbReference type="ARBA" id="ARBA00022602"/>
    </source>
</evidence>
<comment type="cofactor">
    <cofactor evidence="1">
        <name>Zn(2+)</name>
        <dbReference type="ChEBI" id="CHEBI:29105"/>
    </cofactor>
</comment>
<dbReference type="InterPro" id="IPR045089">
    <property type="entry name" value="PGGT1B-like"/>
</dbReference>
<keyword evidence="6" id="KW-0677">Repeat</keyword>
<sequence>MCDAGGVDGVEASFDAKLHQRYFRKLLQGAPGSLQGLDSNRCTIAYFCVSGLDVLNALTGEDKEQVCGWMIRLLIDNEPGGFRGSTFFRSDADICKLWDLGHLAMSYTALATLVICDYNIQTLDRKGIQQMVRNCQGEDGSFCAHHGGEADLRFSYCAAAICFMLGDFSCIDRERSASHILSCQTYEGGFGLAPGLEAHGGSTYCAVAALKLMGYLDTMDASQRNNVVRWCLKRMVSESGGYQGRCNKVSDSCYSFWIGASLDILGSAHFSDSSAIRRFLCKCENKTFGGFSKFPEATCDPLHTYLSLCGFSIAGDQEHLSQLYCPLGMSQRAYETLLRQLA</sequence>
<feature type="domain" description="Prenyltransferase alpha-alpha toroid" evidence="8">
    <location>
        <begin position="15"/>
        <end position="322"/>
    </location>
</feature>
<dbReference type="AlphaFoldDB" id="A0A7S4P1D8"/>
<gene>
    <name evidence="9" type="ORF">GTHE00462_LOCUS26793</name>
</gene>
<dbReference type="PANTHER" id="PTHR11774">
    <property type="entry name" value="GERANYLGERANYL TRANSFERASE TYPE BETA SUBUNIT"/>
    <property type="match status" value="1"/>
</dbReference>
<dbReference type="GO" id="GO:0004662">
    <property type="term" value="F:CAAX-protein geranylgeranyltransferase activity"/>
    <property type="evidence" value="ECO:0007669"/>
    <property type="project" value="TreeGrafter"/>
</dbReference>
<evidence type="ECO:0000259" key="8">
    <source>
        <dbReference type="Pfam" id="PF00432"/>
    </source>
</evidence>